<feature type="domain" description="THD" evidence="3">
    <location>
        <begin position="70"/>
        <end position="212"/>
    </location>
</feature>
<dbReference type="SMART" id="SM00207">
    <property type="entry name" value="TNF"/>
    <property type="match status" value="1"/>
</dbReference>
<accession>A0A8T3DXJ3</accession>
<name>A0A8T3DXJ3_9TELE</name>
<dbReference type="GO" id="GO:0016020">
    <property type="term" value="C:membrane"/>
    <property type="evidence" value="ECO:0007669"/>
    <property type="project" value="InterPro"/>
</dbReference>
<keyword evidence="2" id="KW-1133">Transmembrane helix</keyword>
<keyword evidence="5" id="KW-1185">Reference proteome</keyword>
<evidence type="ECO:0000313" key="5">
    <source>
        <dbReference type="Proteomes" id="UP000829720"/>
    </source>
</evidence>
<dbReference type="SUPFAM" id="SSF49842">
    <property type="entry name" value="TNF-like"/>
    <property type="match status" value="1"/>
</dbReference>
<protein>
    <recommendedName>
        <fullName evidence="3">THD domain-containing protein</fullName>
    </recommendedName>
</protein>
<dbReference type="Gene3D" id="2.60.120.40">
    <property type="match status" value="1"/>
</dbReference>
<evidence type="ECO:0000259" key="3">
    <source>
        <dbReference type="SMART" id="SM00207"/>
    </source>
</evidence>
<dbReference type="OrthoDB" id="8940744at2759"/>
<comment type="similarity">
    <text evidence="1">Belongs to the tumor necrosis factor family.</text>
</comment>
<proteinExistence type="inferred from homology"/>
<keyword evidence="2" id="KW-0812">Transmembrane</keyword>
<dbReference type="InterPro" id="IPR008983">
    <property type="entry name" value="Tumour_necrosis_fac-like_dom"/>
</dbReference>
<sequence>MVHETAVNRLYLRMIVITLFAVVAVTIGMYFYKHQGAEPKPDGDCSSNISKGLELSGAEMSKLFQFPSSKASMFLAAYNSTPENGKVGVILWREESGLERNMSLSKNGAQIRVNDQGFYLVFVQASFRVPNVNRENLWLKLVVHYPESHNQYSAVFTTHVGTQSSDEIDVVLNKPVLVWLRPGNYLTVLTHPFDLVERESNPSSTFLTVFKYSD</sequence>
<keyword evidence="2" id="KW-0472">Membrane</keyword>
<dbReference type="AlphaFoldDB" id="A0A8T3DXJ3"/>
<organism evidence="4 5">
    <name type="scientific">Albula goreensis</name>
    <dbReference type="NCBI Taxonomy" id="1534307"/>
    <lineage>
        <taxon>Eukaryota</taxon>
        <taxon>Metazoa</taxon>
        <taxon>Chordata</taxon>
        <taxon>Craniata</taxon>
        <taxon>Vertebrata</taxon>
        <taxon>Euteleostomi</taxon>
        <taxon>Actinopterygii</taxon>
        <taxon>Neopterygii</taxon>
        <taxon>Teleostei</taxon>
        <taxon>Albuliformes</taxon>
        <taxon>Albulidae</taxon>
        <taxon>Albula</taxon>
    </lineage>
</organism>
<evidence type="ECO:0000256" key="2">
    <source>
        <dbReference type="SAM" id="Phobius"/>
    </source>
</evidence>
<feature type="transmembrane region" description="Helical" evidence="2">
    <location>
        <begin position="12"/>
        <end position="32"/>
    </location>
</feature>
<dbReference type="GO" id="GO:0006955">
    <property type="term" value="P:immune response"/>
    <property type="evidence" value="ECO:0007669"/>
    <property type="project" value="InterPro"/>
</dbReference>
<dbReference type="EMBL" id="JAERUA010000004">
    <property type="protein sequence ID" value="KAI1900666.1"/>
    <property type="molecule type" value="Genomic_DNA"/>
</dbReference>
<dbReference type="Pfam" id="PF00229">
    <property type="entry name" value="TNF"/>
    <property type="match status" value="1"/>
</dbReference>
<comment type="caution">
    <text evidence="4">The sequence shown here is derived from an EMBL/GenBank/DDBJ whole genome shotgun (WGS) entry which is preliminary data.</text>
</comment>
<dbReference type="Proteomes" id="UP000829720">
    <property type="component" value="Unassembled WGS sequence"/>
</dbReference>
<evidence type="ECO:0000256" key="1">
    <source>
        <dbReference type="ARBA" id="ARBA00008670"/>
    </source>
</evidence>
<reference evidence="4" key="1">
    <citation type="submission" date="2021-01" db="EMBL/GenBank/DDBJ databases">
        <authorList>
            <person name="Zahm M."/>
            <person name="Roques C."/>
            <person name="Cabau C."/>
            <person name="Klopp C."/>
            <person name="Donnadieu C."/>
            <person name="Jouanno E."/>
            <person name="Lampietro C."/>
            <person name="Louis A."/>
            <person name="Herpin A."/>
            <person name="Echchiki A."/>
            <person name="Berthelot C."/>
            <person name="Parey E."/>
            <person name="Roest-Crollius H."/>
            <person name="Braasch I."/>
            <person name="Postlethwait J."/>
            <person name="Bobe J."/>
            <person name="Montfort J."/>
            <person name="Bouchez O."/>
            <person name="Begum T."/>
            <person name="Mejri S."/>
            <person name="Adams A."/>
            <person name="Chen W.-J."/>
            <person name="Guiguen Y."/>
        </authorList>
    </citation>
    <scope>NUCLEOTIDE SEQUENCE</scope>
    <source>
        <tissue evidence="4">Blood</tissue>
    </source>
</reference>
<gene>
    <name evidence="4" type="ORF">AGOR_G00052260</name>
</gene>
<dbReference type="InterPro" id="IPR006052">
    <property type="entry name" value="TNF_dom"/>
</dbReference>
<evidence type="ECO:0000313" key="4">
    <source>
        <dbReference type="EMBL" id="KAI1900666.1"/>
    </source>
</evidence>
<dbReference type="GO" id="GO:0005164">
    <property type="term" value="F:tumor necrosis factor receptor binding"/>
    <property type="evidence" value="ECO:0007669"/>
    <property type="project" value="InterPro"/>
</dbReference>